<dbReference type="InterPro" id="IPR003675">
    <property type="entry name" value="Rce1/LyrA-like_dom"/>
</dbReference>
<evidence type="ECO:0000259" key="2">
    <source>
        <dbReference type="Pfam" id="PF02517"/>
    </source>
</evidence>
<dbReference type="GO" id="GO:0004175">
    <property type="term" value="F:endopeptidase activity"/>
    <property type="evidence" value="ECO:0007669"/>
    <property type="project" value="UniProtKB-ARBA"/>
</dbReference>
<feature type="transmembrane region" description="Helical" evidence="1">
    <location>
        <begin position="132"/>
        <end position="156"/>
    </location>
</feature>
<dbReference type="STRING" id="348780.NP_0418A"/>
<organism evidence="3 4">
    <name type="scientific">Natronomonas pharaonis (strain ATCC 35678 / DSM 2160 / CIP 103997 / JCM 8858 / NBRC 14720 / NCIMB 2260 / Gabara)</name>
    <name type="common">Halobacterium pharaonis</name>
    <dbReference type="NCBI Taxonomy" id="348780"/>
    <lineage>
        <taxon>Archaea</taxon>
        <taxon>Methanobacteriati</taxon>
        <taxon>Methanobacteriota</taxon>
        <taxon>Stenosarchaea group</taxon>
        <taxon>Halobacteria</taxon>
        <taxon>Halobacteriales</taxon>
        <taxon>Natronomonadaceae</taxon>
        <taxon>Natronomonas</taxon>
    </lineage>
</organism>
<dbReference type="eggNOG" id="arCOG02769">
    <property type="taxonomic scope" value="Archaea"/>
</dbReference>
<evidence type="ECO:0000256" key="1">
    <source>
        <dbReference type="SAM" id="Phobius"/>
    </source>
</evidence>
<dbReference type="AlphaFoldDB" id="A0A1U7ETP8"/>
<dbReference type="PANTHER" id="PTHR39430:SF1">
    <property type="entry name" value="PROTEASE"/>
    <property type="match status" value="1"/>
</dbReference>
<dbReference type="OrthoDB" id="331240at2157"/>
<feature type="transmembrane region" description="Helical" evidence="1">
    <location>
        <begin position="96"/>
        <end position="120"/>
    </location>
</feature>
<dbReference type="Pfam" id="PF02517">
    <property type="entry name" value="Rce1-like"/>
    <property type="match status" value="1"/>
</dbReference>
<keyword evidence="1" id="KW-0472">Membrane</keyword>
<sequence length="319" mass="32553">MASVWFVRGRLRTPWRFLATGLLVVFATVVASLPVAIVDVPLDPRAATGEALALVLGYQAVVGVAIAAAVVIAARHVDRRTMADLGLGRQRWLRELAIGGVLGAALMTGAYAAGVVAGVYRPTFAPAGPDGYSLAVWFGLCAVFVIVVGVYEELLFRGYVLTNLAEGLTAVLSPRRAVIAAILLSGAGFGVVHGGNPNMTPLGVATIAVAGLLLGLGYGYTGRIALPVGFHITWNAAHFVYGLPVSGLELGIRVVETERVGSALLHGGSVGPEGGVFGFIAAAVGCLAVVAYGRAVSGGLDETVAVPAIRSGADDNSAL</sequence>
<feature type="transmembrane region" description="Helical" evidence="1">
    <location>
        <begin position="201"/>
        <end position="220"/>
    </location>
</feature>
<dbReference type="Proteomes" id="UP000002698">
    <property type="component" value="Chromosome"/>
</dbReference>
<feature type="transmembrane region" description="Helical" evidence="1">
    <location>
        <begin position="177"/>
        <end position="195"/>
    </location>
</feature>
<reference evidence="3 4" key="1">
    <citation type="journal article" date="2005" name="Genome Res.">
        <title>Living with two extremes: conclusions from the genome sequence of Natronomonas pharaonis.</title>
        <authorList>
            <person name="Falb M."/>
            <person name="Pfeiffer F."/>
            <person name="Palm P."/>
            <person name="Rodewald K."/>
            <person name="Hickmann V."/>
            <person name="Tittor J."/>
            <person name="Oesterhelt D."/>
        </authorList>
    </citation>
    <scope>NUCLEOTIDE SEQUENCE [LARGE SCALE GENOMIC DNA]</scope>
    <source>
        <strain evidence="4">ATCC 35678 / DSM 2160 / CIP 103997 / JCM 8858 / NBRC 14720 / NCIMB 2260 / Gabara</strain>
    </source>
</reference>
<keyword evidence="1" id="KW-1133">Transmembrane helix</keyword>
<dbReference type="KEGG" id="nph:NP_0418A"/>
<feature type="transmembrane region" description="Helical" evidence="1">
    <location>
        <begin position="232"/>
        <end position="255"/>
    </location>
</feature>
<accession>A0A1U7ETP8</accession>
<name>A0A1U7ETP8_NATPD</name>
<dbReference type="HOGENOM" id="CLU_051806_4_0_2"/>
<evidence type="ECO:0000313" key="4">
    <source>
        <dbReference type="Proteomes" id="UP000002698"/>
    </source>
</evidence>
<dbReference type="RefSeq" id="WP_011321938.1">
    <property type="nucleotide sequence ID" value="NC_007426.1"/>
</dbReference>
<dbReference type="EMBL" id="CR936257">
    <property type="protein sequence ID" value="CAI48300.1"/>
    <property type="molecule type" value="Genomic_DNA"/>
</dbReference>
<keyword evidence="1" id="KW-0812">Transmembrane</keyword>
<feature type="transmembrane region" description="Helical" evidence="1">
    <location>
        <begin position="275"/>
        <end position="293"/>
    </location>
</feature>
<proteinExistence type="predicted"/>
<dbReference type="GO" id="GO:0080120">
    <property type="term" value="P:CAAX-box protein maturation"/>
    <property type="evidence" value="ECO:0007669"/>
    <property type="project" value="UniProtKB-ARBA"/>
</dbReference>
<feature type="transmembrane region" description="Helical" evidence="1">
    <location>
        <begin position="56"/>
        <end position="75"/>
    </location>
</feature>
<gene>
    <name evidence="3" type="ordered locus">NP_0418A</name>
</gene>
<dbReference type="EnsemblBacteria" id="CAI48300">
    <property type="protein sequence ID" value="CAI48300"/>
    <property type="gene ID" value="NP_0418A"/>
</dbReference>
<evidence type="ECO:0000313" key="3">
    <source>
        <dbReference type="EMBL" id="CAI48300.1"/>
    </source>
</evidence>
<dbReference type="PANTHER" id="PTHR39430">
    <property type="entry name" value="MEMBRANE-ASSOCIATED PROTEASE-RELATED"/>
    <property type="match status" value="1"/>
</dbReference>
<dbReference type="GeneID" id="3700850"/>
<feature type="domain" description="CAAX prenyl protease 2/Lysostaphin resistance protein A-like" evidence="2">
    <location>
        <begin position="138"/>
        <end position="236"/>
    </location>
</feature>
<protein>
    <submittedName>
        <fullName evidence="3">Abi/CAAX domain protein</fullName>
    </submittedName>
</protein>
<keyword evidence="4" id="KW-1185">Reference proteome</keyword>